<organism evidence="1 2">
    <name type="scientific">Gordonia rhizosphera NBRC 16068</name>
    <dbReference type="NCBI Taxonomy" id="1108045"/>
    <lineage>
        <taxon>Bacteria</taxon>
        <taxon>Bacillati</taxon>
        <taxon>Actinomycetota</taxon>
        <taxon>Actinomycetes</taxon>
        <taxon>Mycobacteriales</taxon>
        <taxon>Gordoniaceae</taxon>
        <taxon>Gordonia</taxon>
    </lineage>
</organism>
<keyword evidence="2" id="KW-1185">Reference proteome</keyword>
<comment type="caution">
    <text evidence="1">The sequence shown here is derived from an EMBL/GenBank/DDBJ whole genome shotgun (WGS) entry which is preliminary data.</text>
</comment>
<dbReference type="Proteomes" id="UP000008363">
    <property type="component" value="Unassembled WGS sequence"/>
</dbReference>
<gene>
    <name evidence="1" type="ORF">GORHZ_117_00160</name>
</gene>
<dbReference type="OrthoDB" id="9932940at2"/>
<sequence length="91" mass="9671">MPEMSFDDQMQSAWIDYGLELSARLSAMRPGDVVTIAQPIDEVSESPHGQVTFTLTGVGASAPPSTTPACPYPATRLKMRCDNSPTVVGDA</sequence>
<reference evidence="1 2" key="1">
    <citation type="submission" date="2012-08" db="EMBL/GenBank/DDBJ databases">
        <title>Whole genome shotgun sequence of Gordonia rhizosphera NBRC 16068.</title>
        <authorList>
            <person name="Takarada H."/>
            <person name="Isaki S."/>
            <person name="Hosoyama A."/>
            <person name="Tsuchikane K."/>
            <person name="Katsumata H."/>
            <person name="Baba S."/>
            <person name="Ohji S."/>
            <person name="Yamazaki S."/>
            <person name="Fujita N."/>
        </authorList>
    </citation>
    <scope>NUCLEOTIDE SEQUENCE [LARGE SCALE GENOMIC DNA]</scope>
    <source>
        <strain evidence="1 2">NBRC 16068</strain>
    </source>
</reference>
<name>K6V3S4_9ACTN</name>
<dbReference type="AlphaFoldDB" id="K6V3S4"/>
<protein>
    <submittedName>
        <fullName evidence="1">Uncharacterized protein</fullName>
    </submittedName>
</protein>
<evidence type="ECO:0000313" key="2">
    <source>
        <dbReference type="Proteomes" id="UP000008363"/>
    </source>
</evidence>
<dbReference type="STRING" id="1108045.GORHZ_117_00160"/>
<proteinExistence type="predicted"/>
<dbReference type="RefSeq" id="WP_006333789.1">
    <property type="nucleotide sequence ID" value="NZ_BAHC01000117.1"/>
</dbReference>
<evidence type="ECO:0000313" key="1">
    <source>
        <dbReference type="EMBL" id="GAB90753.1"/>
    </source>
</evidence>
<accession>K6V3S4</accession>
<dbReference type="EMBL" id="BAHC01000117">
    <property type="protein sequence ID" value="GAB90753.1"/>
    <property type="molecule type" value="Genomic_DNA"/>
</dbReference>